<keyword evidence="1" id="KW-1133">Transmembrane helix</keyword>
<name>A0A1J5QA54_9ZZZZ</name>
<keyword evidence="1" id="KW-0812">Transmembrane</keyword>
<organism evidence="2">
    <name type="scientific">mine drainage metagenome</name>
    <dbReference type="NCBI Taxonomy" id="410659"/>
    <lineage>
        <taxon>unclassified sequences</taxon>
        <taxon>metagenomes</taxon>
        <taxon>ecological metagenomes</taxon>
    </lineage>
</organism>
<dbReference type="AlphaFoldDB" id="A0A1J5QA54"/>
<gene>
    <name evidence="2" type="ORF">GALL_439710</name>
</gene>
<keyword evidence="1" id="KW-0472">Membrane</keyword>
<feature type="transmembrane region" description="Helical" evidence="1">
    <location>
        <begin position="87"/>
        <end position="108"/>
    </location>
</feature>
<sequence>MSKNTPFNPNPAPISNEQIRADFKNLSPDTPDLFTRPEAEDKNLDFDSDFDLQKAMAGPGCPFPDDSEPETSYLPKGWPDPIKAMRVWQWVMFITLSMFLARALYIMYIMNAR</sequence>
<dbReference type="EMBL" id="MLJW01002529">
    <property type="protein sequence ID" value="OIQ74379.1"/>
    <property type="molecule type" value="Genomic_DNA"/>
</dbReference>
<comment type="caution">
    <text evidence="2">The sequence shown here is derived from an EMBL/GenBank/DDBJ whole genome shotgun (WGS) entry which is preliminary data.</text>
</comment>
<accession>A0A1J5QA54</accession>
<proteinExistence type="predicted"/>
<reference evidence="2" key="1">
    <citation type="submission" date="2016-10" db="EMBL/GenBank/DDBJ databases">
        <title>Sequence of Gallionella enrichment culture.</title>
        <authorList>
            <person name="Poehlein A."/>
            <person name="Muehling M."/>
            <person name="Daniel R."/>
        </authorList>
    </citation>
    <scope>NUCLEOTIDE SEQUENCE</scope>
</reference>
<evidence type="ECO:0000256" key="1">
    <source>
        <dbReference type="SAM" id="Phobius"/>
    </source>
</evidence>
<evidence type="ECO:0000313" key="2">
    <source>
        <dbReference type="EMBL" id="OIQ74379.1"/>
    </source>
</evidence>
<protein>
    <submittedName>
        <fullName evidence="2">Uncharacterized protein</fullName>
    </submittedName>
</protein>